<name>A0A1X0KEB1_MYCSC</name>
<evidence type="ECO:0000313" key="3">
    <source>
        <dbReference type="EMBL" id="ORB73510.1"/>
    </source>
</evidence>
<keyword evidence="2" id="KW-0812">Transmembrane</keyword>
<dbReference type="EMBL" id="MVIJ01000019">
    <property type="protein sequence ID" value="ORB73510.1"/>
    <property type="molecule type" value="Genomic_DNA"/>
</dbReference>
<dbReference type="OrthoDB" id="4764765at2"/>
<evidence type="ECO:0000313" key="4">
    <source>
        <dbReference type="Proteomes" id="UP000192601"/>
    </source>
</evidence>
<feature type="region of interest" description="Disordered" evidence="1">
    <location>
        <begin position="1"/>
        <end position="29"/>
    </location>
</feature>
<sequence>MAGDLPPNRGEGSAGWPAFPGPPNPTYSTERAISRSSWLTIVLAAIAVLLSGAALILTLMKPSAPGQPSATTAPTYTAADITAAHQKLCDAYRLAAHAVQIETNGTSPERAGIAEVNSAMILESAVNASPALGSSDRGAAVALARAYNNLAAVASLNDNLLWQPALNDANAKDTAMRKVCGEP</sequence>
<evidence type="ECO:0000256" key="1">
    <source>
        <dbReference type="SAM" id="MobiDB-lite"/>
    </source>
</evidence>
<gene>
    <name evidence="3" type="ORF">BST44_14475</name>
</gene>
<protein>
    <recommendedName>
        <fullName evidence="5">Alanine and proline rich membrane protein</fullName>
    </recommendedName>
</protein>
<comment type="caution">
    <text evidence="3">The sequence shown here is derived from an EMBL/GenBank/DDBJ whole genome shotgun (WGS) entry which is preliminary data.</text>
</comment>
<keyword evidence="2" id="KW-0472">Membrane</keyword>
<evidence type="ECO:0008006" key="5">
    <source>
        <dbReference type="Google" id="ProtNLM"/>
    </source>
</evidence>
<organism evidence="3 4">
    <name type="scientific">Mycobacterium scrofulaceum</name>
    <dbReference type="NCBI Taxonomy" id="1783"/>
    <lineage>
        <taxon>Bacteria</taxon>
        <taxon>Bacillati</taxon>
        <taxon>Actinomycetota</taxon>
        <taxon>Actinomycetes</taxon>
        <taxon>Mycobacteriales</taxon>
        <taxon>Mycobacteriaceae</taxon>
        <taxon>Mycobacterium</taxon>
    </lineage>
</organism>
<evidence type="ECO:0000256" key="2">
    <source>
        <dbReference type="SAM" id="Phobius"/>
    </source>
</evidence>
<keyword evidence="4" id="KW-1185">Reference proteome</keyword>
<proteinExistence type="predicted"/>
<dbReference type="Proteomes" id="UP000192601">
    <property type="component" value="Unassembled WGS sequence"/>
</dbReference>
<accession>A0A1X0KEB1</accession>
<dbReference type="STRING" id="1783.BST44_14475"/>
<keyword evidence="2" id="KW-1133">Transmembrane helix</keyword>
<dbReference type="AlphaFoldDB" id="A0A1X0KEB1"/>
<feature type="transmembrane region" description="Helical" evidence="2">
    <location>
        <begin position="38"/>
        <end position="59"/>
    </location>
</feature>
<reference evidence="3 4" key="1">
    <citation type="submission" date="2017-02" db="EMBL/GenBank/DDBJ databases">
        <title>The new phylogeny of genus Mycobacterium.</title>
        <authorList>
            <person name="Tortoli E."/>
            <person name="Trovato A."/>
            <person name="Cirillo D.M."/>
        </authorList>
    </citation>
    <scope>NUCLEOTIDE SEQUENCE [LARGE SCALE GENOMIC DNA]</scope>
    <source>
        <strain evidence="3 4">DSM 43992</strain>
    </source>
</reference>